<dbReference type="InterPro" id="IPR025751">
    <property type="entry name" value="RsbRD_N_dom"/>
</dbReference>
<dbReference type="InterPro" id="IPR051448">
    <property type="entry name" value="CdaR-like_regulators"/>
</dbReference>
<keyword evidence="6" id="KW-1185">Reference proteome</keyword>
<comment type="caution">
    <text evidence="5">The sequence shown here is derived from an EMBL/GenBank/DDBJ whole genome shotgun (WGS) entry which is preliminary data.</text>
</comment>
<organism evidence="5 6">
    <name type="scientific">Rhodococcoides trifolii</name>
    <dbReference type="NCBI Taxonomy" id="908250"/>
    <lineage>
        <taxon>Bacteria</taxon>
        <taxon>Bacillati</taxon>
        <taxon>Actinomycetota</taxon>
        <taxon>Actinomycetes</taxon>
        <taxon>Mycobacteriales</taxon>
        <taxon>Nocardiaceae</taxon>
        <taxon>Rhodococcoides</taxon>
    </lineage>
</organism>
<dbReference type="InterPro" id="IPR041522">
    <property type="entry name" value="CdaR_GGDEF"/>
</dbReference>
<evidence type="ECO:0000259" key="4">
    <source>
        <dbReference type="Pfam" id="PF17853"/>
    </source>
</evidence>
<dbReference type="InterPro" id="IPR025736">
    <property type="entry name" value="PucR_C-HTH_dom"/>
</dbReference>
<dbReference type="PANTHER" id="PTHR33744">
    <property type="entry name" value="CARBOHYDRATE DIACID REGULATOR"/>
    <property type="match status" value="1"/>
</dbReference>
<evidence type="ECO:0000256" key="1">
    <source>
        <dbReference type="ARBA" id="ARBA00006754"/>
    </source>
</evidence>
<dbReference type="InterPro" id="IPR042070">
    <property type="entry name" value="PucR_C-HTH_sf"/>
</dbReference>
<proteinExistence type="inferred from homology"/>
<evidence type="ECO:0008006" key="7">
    <source>
        <dbReference type="Google" id="ProtNLM"/>
    </source>
</evidence>
<dbReference type="AlphaFoldDB" id="A0A917G4D7"/>
<gene>
    <name evidence="5" type="ORF">GCM10007304_40570</name>
</gene>
<sequence>MRPHKIGCGAAYPTGLSLRFMTTVADHVPDAPDVPSPADLAAGLMSSADVLCDRLVERILSAEHSYTESTRLTPEQLRGACMDNMVSMLRALSESTPMDLDSARAAGRLKAEQGVPLAALLHAFRLGGRMIWESLLALADGNADAALLAMAAEVWAIVDVYSDAAADAYREAADLRALEDFDSRRLLIRTLFGDRGSDPSAVQDALRAFLIPETGTFVVVSAEVSTDGVRTTATAESAVNALGVDSVWDTAVDGHLGLLCAGSAADLTTAVDALGSLYGSRIGVSGVFGRAHTTASAVEEARLARRCAPVGSTRVVRYDTAPVSLLLVRNPGAGSLAAQQILGPVLDLPADERDSLLGTLDAWFDARGSTAGAAERLHYHRNTILYRLRRIHDLTGRNFSDPVHAAELFVGLRSVQLLG</sequence>
<feature type="domain" description="CdaR GGDEF-like" evidence="4">
    <location>
        <begin position="197"/>
        <end position="306"/>
    </location>
</feature>
<protein>
    <recommendedName>
        <fullName evidence="7">PucR family transcriptional regulator</fullName>
    </recommendedName>
</protein>
<feature type="domain" description="RsbT co-antagonist protein RsbRD N-terminal" evidence="3">
    <location>
        <begin position="50"/>
        <end position="179"/>
    </location>
</feature>
<dbReference type="PANTHER" id="PTHR33744:SF1">
    <property type="entry name" value="DNA-BINDING TRANSCRIPTIONAL ACTIVATOR ADER"/>
    <property type="match status" value="1"/>
</dbReference>
<feature type="domain" description="PucR C-terminal helix-turn-helix" evidence="2">
    <location>
        <begin position="356"/>
        <end position="413"/>
    </location>
</feature>
<dbReference type="Pfam" id="PF14361">
    <property type="entry name" value="RsbRD_N"/>
    <property type="match status" value="1"/>
</dbReference>
<dbReference type="Proteomes" id="UP000654257">
    <property type="component" value="Unassembled WGS sequence"/>
</dbReference>
<reference evidence="5" key="1">
    <citation type="journal article" date="2014" name="Int. J. Syst. Evol. Microbiol.">
        <title>Complete genome sequence of Corynebacterium casei LMG S-19264T (=DSM 44701T), isolated from a smear-ripened cheese.</title>
        <authorList>
            <consortium name="US DOE Joint Genome Institute (JGI-PGF)"/>
            <person name="Walter F."/>
            <person name="Albersmeier A."/>
            <person name="Kalinowski J."/>
            <person name="Ruckert C."/>
        </authorList>
    </citation>
    <scope>NUCLEOTIDE SEQUENCE</scope>
    <source>
        <strain evidence="5">CCM 7905</strain>
    </source>
</reference>
<reference evidence="5" key="2">
    <citation type="submission" date="2020-09" db="EMBL/GenBank/DDBJ databases">
        <authorList>
            <person name="Sun Q."/>
            <person name="Sedlacek I."/>
        </authorList>
    </citation>
    <scope>NUCLEOTIDE SEQUENCE</scope>
    <source>
        <strain evidence="5">CCM 7905</strain>
    </source>
</reference>
<comment type="similarity">
    <text evidence="1">Belongs to the CdaR family.</text>
</comment>
<evidence type="ECO:0000313" key="5">
    <source>
        <dbReference type="EMBL" id="GGG22624.1"/>
    </source>
</evidence>
<name>A0A917G4D7_9NOCA</name>
<accession>A0A917G4D7</accession>
<evidence type="ECO:0000259" key="2">
    <source>
        <dbReference type="Pfam" id="PF13556"/>
    </source>
</evidence>
<dbReference type="Pfam" id="PF13556">
    <property type="entry name" value="HTH_30"/>
    <property type="match status" value="1"/>
</dbReference>
<dbReference type="Pfam" id="PF17853">
    <property type="entry name" value="GGDEF_2"/>
    <property type="match status" value="1"/>
</dbReference>
<dbReference type="Gene3D" id="1.10.10.2840">
    <property type="entry name" value="PucR C-terminal helix-turn-helix domain"/>
    <property type="match status" value="1"/>
</dbReference>
<dbReference type="EMBL" id="BMCU01000005">
    <property type="protein sequence ID" value="GGG22624.1"/>
    <property type="molecule type" value="Genomic_DNA"/>
</dbReference>
<evidence type="ECO:0000259" key="3">
    <source>
        <dbReference type="Pfam" id="PF14361"/>
    </source>
</evidence>
<evidence type="ECO:0000313" key="6">
    <source>
        <dbReference type="Proteomes" id="UP000654257"/>
    </source>
</evidence>